<evidence type="ECO:0000313" key="5">
    <source>
        <dbReference type="EMBL" id="MFD2587011.1"/>
    </source>
</evidence>
<sequence>MKRQLLIYGSGRHTVPFLKYMAQMTGKENPNICFIPTASGDDEGYIARFYEVCSQIKVKPHVLKVWINSYDQKETFEAIINKMDAIVVGGGNTLNMLAIWKAQGIDVLLRKAYENGTVMGGGSAGSLCWTSGGTTDSRPVELSIVEGLAFIKKSHCPHYNSEKSRRPLYHKNILEGKLTDGYACDDRSAIHFINEKVENSVALDSDNHSYYVYKKNGTIREDRIPGEVIGQSSTKQD</sequence>
<dbReference type="PANTHER" id="PTHR20842">
    <property type="entry name" value="PROTEASE S51 ALPHA-ASPARTYL DIPEPTIDASE"/>
    <property type="match status" value="1"/>
</dbReference>
<keyword evidence="3" id="KW-0378">Hydrolase</keyword>
<gene>
    <name evidence="5" type="ORF">ACFSQJ_08715</name>
</gene>
<reference evidence="6" key="1">
    <citation type="journal article" date="2019" name="Int. J. Syst. Evol. Microbiol.">
        <title>The Global Catalogue of Microorganisms (GCM) 10K type strain sequencing project: providing services to taxonomists for standard genome sequencing and annotation.</title>
        <authorList>
            <consortium name="The Broad Institute Genomics Platform"/>
            <consortium name="The Broad Institute Genome Sequencing Center for Infectious Disease"/>
            <person name="Wu L."/>
            <person name="Ma J."/>
        </authorList>
    </citation>
    <scope>NUCLEOTIDE SEQUENCE [LARGE SCALE GENOMIC DNA]</scope>
    <source>
        <strain evidence="6">KCTC 52368</strain>
    </source>
</reference>
<evidence type="ECO:0000256" key="2">
    <source>
        <dbReference type="ARBA" id="ARBA00022670"/>
    </source>
</evidence>
<dbReference type="PANTHER" id="PTHR20842:SF0">
    <property type="entry name" value="ALPHA-ASPARTYL DIPEPTIDASE"/>
    <property type="match status" value="1"/>
</dbReference>
<dbReference type="EMBL" id="JBHULB010000008">
    <property type="protein sequence ID" value="MFD2587011.1"/>
    <property type="molecule type" value="Genomic_DNA"/>
</dbReference>
<proteinExistence type="inferred from homology"/>
<comment type="similarity">
    <text evidence="1">Belongs to the peptidase S51 family.</text>
</comment>
<accession>A0ABW5MX96</accession>
<dbReference type="CDD" id="cd03146">
    <property type="entry name" value="GAT1_Peptidase_E"/>
    <property type="match status" value="1"/>
</dbReference>
<dbReference type="InterPro" id="IPR029062">
    <property type="entry name" value="Class_I_gatase-like"/>
</dbReference>
<keyword evidence="6" id="KW-1185">Reference proteome</keyword>
<keyword evidence="2" id="KW-0645">Protease</keyword>
<dbReference type="Pfam" id="PF03575">
    <property type="entry name" value="Peptidase_S51"/>
    <property type="match status" value="1"/>
</dbReference>
<dbReference type="Proteomes" id="UP001597526">
    <property type="component" value="Unassembled WGS sequence"/>
</dbReference>
<keyword evidence="4" id="KW-0720">Serine protease</keyword>
<dbReference type="Gene3D" id="3.40.50.880">
    <property type="match status" value="1"/>
</dbReference>
<evidence type="ECO:0000256" key="4">
    <source>
        <dbReference type="ARBA" id="ARBA00022825"/>
    </source>
</evidence>
<evidence type="ECO:0000256" key="1">
    <source>
        <dbReference type="ARBA" id="ARBA00006534"/>
    </source>
</evidence>
<evidence type="ECO:0000256" key="3">
    <source>
        <dbReference type="ARBA" id="ARBA00022801"/>
    </source>
</evidence>
<name>A0ABW5MX96_9FLAO</name>
<comment type="caution">
    <text evidence="5">The sequence shown here is derived from an EMBL/GenBank/DDBJ whole genome shotgun (WGS) entry which is preliminary data.</text>
</comment>
<organism evidence="5 6">
    <name type="scientific">Croceitalea marina</name>
    <dbReference type="NCBI Taxonomy" id="1775166"/>
    <lineage>
        <taxon>Bacteria</taxon>
        <taxon>Pseudomonadati</taxon>
        <taxon>Bacteroidota</taxon>
        <taxon>Flavobacteriia</taxon>
        <taxon>Flavobacteriales</taxon>
        <taxon>Flavobacteriaceae</taxon>
        <taxon>Croceitalea</taxon>
    </lineage>
</organism>
<dbReference type="RefSeq" id="WP_377766564.1">
    <property type="nucleotide sequence ID" value="NZ_JBHULB010000008.1"/>
</dbReference>
<protein>
    <submittedName>
        <fullName evidence="5">Type 1 glutamine amidotransferase-like domain-containing protein</fullName>
    </submittedName>
</protein>
<dbReference type="InterPro" id="IPR005320">
    <property type="entry name" value="Peptidase_S51"/>
</dbReference>
<evidence type="ECO:0000313" key="6">
    <source>
        <dbReference type="Proteomes" id="UP001597526"/>
    </source>
</evidence>
<dbReference type="SUPFAM" id="SSF52317">
    <property type="entry name" value="Class I glutamine amidotransferase-like"/>
    <property type="match status" value="1"/>
</dbReference>